<dbReference type="AlphaFoldDB" id="A0A7S1WU77"/>
<feature type="compositionally biased region" description="Low complexity" evidence="1">
    <location>
        <begin position="104"/>
        <end position="114"/>
    </location>
</feature>
<protein>
    <submittedName>
        <fullName evidence="2">Uncharacterized protein</fullName>
    </submittedName>
</protein>
<feature type="compositionally biased region" description="Polar residues" evidence="1">
    <location>
        <begin position="115"/>
        <end position="124"/>
    </location>
</feature>
<organism evidence="2">
    <name type="scientific">Alexandrium catenella</name>
    <name type="common">Red tide dinoflagellate</name>
    <name type="synonym">Gonyaulax catenella</name>
    <dbReference type="NCBI Taxonomy" id="2925"/>
    <lineage>
        <taxon>Eukaryota</taxon>
        <taxon>Sar</taxon>
        <taxon>Alveolata</taxon>
        <taxon>Dinophyceae</taxon>
        <taxon>Gonyaulacales</taxon>
        <taxon>Pyrocystaceae</taxon>
        <taxon>Alexandrium</taxon>
    </lineage>
</organism>
<sequence length="176" mass="18974">MDALCARYEAILGDLDRAIDRQDDAEAARCARMLCICAGELGRHCSWERVDAVLEHGVYDREARKRLQERYALWQAAGSTAAAPPVAPAPAQPVSPHIAEPPRRVAAPPRRVAASCQSGRTARPSSLPAGRFVEASRPEPPEGRIPRFAACWGASLLCGRQGGGSGCQERFELAVM</sequence>
<proteinExistence type="predicted"/>
<dbReference type="EMBL" id="HBGE01108168">
    <property type="protein sequence ID" value="CAD9187764.1"/>
    <property type="molecule type" value="Transcribed_RNA"/>
</dbReference>
<reference evidence="2" key="1">
    <citation type="submission" date="2021-01" db="EMBL/GenBank/DDBJ databases">
        <authorList>
            <person name="Corre E."/>
            <person name="Pelletier E."/>
            <person name="Niang G."/>
            <person name="Scheremetjew M."/>
            <person name="Finn R."/>
            <person name="Kale V."/>
            <person name="Holt S."/>
            <person name="Cochrane G."/>
            <person name="Meng A."/>
            <person name="Brown T."/>
            <person name="Cohen L."/>
        </authorList>
    </citation>
    <scope>NUCLEOTIDE SEQUENCE</scope>
    <source>
        <strain evidence="2">OF101</strain>
    </source>
</reference>
<gene>
    <name evidence="2" type="ORF">ACAT0790_LOCUS64538</name>
</gene>
<evidence type="ECO:0000313" key="2">
    <source>
        <dbReference type="EMBL" id="CAD9187764.1"/>
    </source>
</evidence>
<accession>A0A7S1WU77</accession>
<evidence type="ECO:0000256" key="1">
    <source>
        <dbReference type="SAM" id="MobiDB-lite"/>
    </source>
</evidence>
<feature type="region of interest" description="Disordered" evidence="1">
    <location>
        <begin position="82"/>
        <end position="141"/>
    </location>
</feature>
<name>A0A7S1WU77_ALECA</name>